<evidence type="ECO:0000313" key="1">
    <source>
        <dbReference type="EMBL" id="EJC08020.1"/>
    </source>
</evidence>
<dbReference type="EMBL" id="AKPP01000003">
    <property type="protein sequence ID" value="EJC08020.1"/>
    <property type="molecule type" value="Genomic_DNA"/>
</dbReference>
<dbReference type="AlphaFoldDB" id="I9WWL2"/>
<organism evidence="1 2">
    <name type="scientific">Helicobacter pylori Hp P-15</name>
    <dbReference type="NCBI Taxonomy" id="992080"/>
    <lineage>
        <taxon>Bacteria</taxon>
        <taxon>Pseudomonadati</taxon>
        <taxon>Campylobacterota</taxon>
        <taxon>Epsilonproteobacteria</taxon>
        <taxon>Campylobacterales</taxon>
        <taxon>Helicobacteraceae</taxon>
        <taxon>Helicobacter</taxon>
    </lineage>
</organism>
<comment type="caution">
    <text evidence="1">The sequence shown here is derived from an EMBL/GenBank/DDBJ whole genome shotgun (WGS) entry which is preliminary data.</text>
</comment>
<gene>
    <name evidence="1" type="ORF">HPHPP15_1365</name>
</gene>
<name>I9WWL2_HELPX</name>
<dbReference type="Proteomes" id="UP000005838">
    <property type="component" value="Unassembled WGS sequence"/>
</dbReference>
<protein>
    <submittedName>
        <fullName evidence="1">Uncharacterized protein</fullName>
    </submittedName>
</protein>
<evidence type="ECO:0000313" key="2">
    <source>
        <dbReference type="Proteomes" id="UP000005838"/>
    </source>
</evidence>
<dbReference type="PATRIC" id="fig|992080.3.peg.1332"/>
<sequence length="48" mass="5708">MKIIIDNSGSMNENGKKEALQLWLLAFEQLAKKYRYTRVGFKWFKRGV</sequence>
<proteinExistence type="predicted"/>
<accession>I9WWL2</accession>
<reference evidence="1 2" key="1">
    <citation type="journal article" date="2013" name="Pathog. Dis.">
        <title>Genome sequences of 65 Helicobacter pylori strains isolated from asymptomatic individuals and patients with gastric cancer, peptic ulcer disease, or gastritis.</title>
        <authorList>
            <person name="Blanchard T.G."/>
            <person name="Czinn S.J."/>
            <person name="Correa P."/>
            <person name="Nakazawa T."/>
            <person name="Keelan M."/>
            <person name="Morningstar L."/>
            <person name="Santana-Cruz I."/>
            <person name="Maroo A."/>
            <person name="McCracken C."/>
            <person name="Shefchek K."/>
            <person name="Daugherty S."/>
            <person name="Song Y."/>
            <person name="Fraser C.M."/>
            <person name="Fricke W.F."/>
        </authorList>
    </citation>
    <scope>NUCLEOTIDE SEQUENCE [LARGE SCALE GENOMIC DNA]</scope>
    <source>
        <strain evidence="1 2">Hp P-15</strain>
    </source>
</reference>